<evidence type="ECO:0000256" key="3">
    <source>
        <dbReference type="ARBA" id="ARBA00012916"/>
    </source>
</evidence>
<dbReference type="HAMAP" id="MF_00164">
    <property type="entry name" value="GlmS"/>
    <property type="match status" value="1"/>
</dbReference>
<evidence type="ECO:0000256" key="2">
    <source>
        <dbReference type="ARBA" id="ARBA00004496"/>
    </source>
</evidence>
<dbReference type="EC" id="2.6.1.16" evidence="3 10"/>
<dbReference type="GO" id="GO:0005829">
    <property type="term" value="C:cytosol"/>
    <property type="evidence" value="ECO:0007669"/>
    <property type="project" value="TreeGrafter"/>
</dbReference>
<comment type="function">
    <text evidence="10">Catalyzes the first step in hexosamine metabolism, converting fructose-6P into glucosamine-6P using glutamine as a nitrogen source.</text>
</comment>
<keyword evidence="7 10" id="KW-0808">Transferase</keyword>
<dbReference type="GO" id="GO:0004360">
    <property type="term" value="F:glutamine-fructose-6-phosphate transaminase (isomerizing) activity"/>
    <property type="evidence" value="ECO:0007669"/>
    <property type="project" value="UniProtKB-UniRule"/>
</dbReference>
<evidence type="ECO:0000256" key="10">
    <source>
        <dbReference type="HAMAP-Rule" id="MF_00164"/>
    </source>
</evidence>
<dbReference type="EMBL" id="DVGD01000084">
    <property type="protein sequence ID" value="HIR09357.1"/>
    <property type="molecule type" value="Genomic_DNA"/>
</dbReference>
<dbReference type="SUPFAM" id="SSF56235">
    <property type="entry name" value="N-terminal nucleophile aminohydrolases (Ntn hydrolases)"/>
    <property type="match status" value="1"/>
</dbReference>
<evidence type="ECO:0000259" key="13">
    <source>
        <dbReference type="PROSITE" id="PS51464"/>
    </source>
</evidence>
<dbReference type="Gene3D" id="3.60.20.10">
    <property type="entry name" value="Glutamine Phosphoribosylpyrophosphate, subunit 1, domain 1"/>
    <property type="match status" value="1"/>
</dbReference>
<dbReference type="InterPro" id="IPR001347">
    <property type="entry name" value="SIS_dom"/>
</dbReference>
<gene>
    <name evidence="10 14" type="primary">glmS</name>
    <name evidence="14" type="ORF">IAA70_03015</name>
</gene>
<keyword evidence="6 10" id="KW-0032">Aminotransferase</keyword>
<dbReference type="InterPro" id="IPR017932">
    <property type="entry name" value="GATase_2_dom"/>
</dbReference>
<feature type="active site" description="Nucleophile; for GATase activity" evidence="10">
    <location>
        <position position="2"/>
    </location>
</feature>
<evidence type="ECO:0000256" key="6">
    <source>
        <dbReference type="ARBA" id="ARBA00022576"/>
    </source>
</evidence>
<accession>A0A9D1D6U1</accession>
<organism evidence="14 15">
    <name type="scientific">Candidatus Avoscillospira stercoripullorum</name>
    <dbReference type="NCBI Taxonomy" id="2840709"/>
    <lineage>
        <taxon>Bacteria</taxon>
        <taxon>Bacillati</taxon>
        <taxon>Bacillota</taxon>
        <taxon>Clostridia</taxon>
        <taxon>Eubacteriales</taxon>
        <taxon>Oscillospiraceae</taxon>
        <taxon>Oscillospiraceae incertae sedis</taxon>
        <taxon>Candidatus Avoscillospira</taxon>
    </lineage>
</organism>
<evidence type="ECO:0000256" key="4">
    <source>
        <dbReference type="ARBA" id="ARBA00016090"/>
    </source>
</evidence>
<feature type="region of interest" description="Disordered" evidence="11">
    <location>
        <begin position="72"/>
        <end position="91"/>
    </location>
</feature>
<keyword evidence="9" id="KW-0315">Glutamine amidotransferase</keyword>
<dbReference type="GO" id="GO:0006002">
    <property type="term" value="P:fructose 6-phosphate metabolic process"/>
    <property type="evidence" value="ECO:0007669"/>
    <property type="project" value="TreeGrafter"/>
</dbReference>
<dbReference type="InterPro" id="IPR035490">
    <property type="entry name" value="GlmS/FrlB_SIS"/>
</dbReference>
<dbReference type="NCBIfam" id="TIGR01135">
    <property type="entry name" value="glmS"/>
    <property type="match status" value="1"/>
</dbReference>
<comment type="caution">
    <text evidence="14">The sequence shown here is derived from an EMBL/GenBank/DDBJ whole genome shotgun (WGS) entry which is preliminary data.</text>
</comment>
<dbReference type="FunFam" id="3.60.20.10:FF:000006">
    <property type="entry name" value="Glutamine--fructose-6-phosphate aminotransferase [isomerizing]"/>
    <property type="match status" value="1"/>
</dbReference>
<dbReference type="CDD" id="cd00714">
    <property type="entry name" value="GFAT"/>
    <property type="match status" value="1"/>
</dbReference>
<dbReference type="CDD" id="cd05008">
    <property type="entry name" value="SIS_GlmS_GlmD_1"/>
    <property type="match status" value="1"/>
</dbReference>
<comment type="subcellular location">
    <subcellularLocation>
        <location evidence="2 10">Cytoplasm</location>
    </subcellularLocation>
</comment>
<reference evidence="14" key="1">
    <citation type="submission" date="2020-10" db="EMBL/GenBank/DDBJ databases">
        <authorList>
            <person name="Gilroy R."/>
        </authorList>
    </citation>
    <scope>NUCLEOTIDE SEQUENCE</scope>
    <source>
        <strain evidence="14">ChiHjej9B8-7071</strain>
    </source>
</reference>
<comment type="subunit">
    <text evidence="10">Homodimer.</text>
</comment>
<name>A0A9D1D6U1_9FIRM</name>
<evidence type="ECO:0000256" key="9">
    <source>
        <dbReference type="ARBA" id="ARBA00022962"/>
    </source>
</evidence>
<feature type="domain" description="Glutamine amidotransferase type-2" evidence="12">
    <location>
        <begin position="2"/>
        <end position="220"/>
    </location>
</feature>
<dbReference type="AlphaFoldDB" id="A0A9D1D6U1"/>
<dbReference type="CDD" id="cd05009">
    <property type="entry name" value="SIS_GlmS_GlmD_2"/>
    <property type="match status" value="1"/>
</dbReference>
<feature type="domain" description="SIS" evidence="13">
    <location>
        <begin position="461"/>
        <end position="603"/>
    </location>
</feature>
<dbReference type="InterPro" id="IPR035466">
    <property type="entry name" value="GlmS/AgaS_SIS"/>
</dbReference>
<reference evidence="14" key="2">
    <citation type="journal article" date="2021" name="PeerJ">
        <title>Extensive microbial diversity within the chicken gut microbiome revealed by metagenomics and culture.</title>
        <authorList>
            <person name="Gilroy R."/>
            <person name="Ravi A."/>
            <person name="Getino M."/>
            <person name="Pursley I."/>
            <person name="Horton D.L."/>
            <person name="Alikhan N.F."/>
            <person name="Baker D."/>
            <person name="Gharbi K."/>
            <person name="Hall N."/>
            <person name="Watson M."/>
            <person name="Adriaenssens E.M."/>
            <person name="Foster-Nyarko E."/>
            <person name="Jarju S."/>
            <person name="Secka A."/>
            <person name="Antonio M."/>
            <person name="Oren A."/>
            <person name="Chaudhuri R.R."/>
            <person name="La Ragione R."/>
            <person name="Hildebrand F."/>
            <person name="Pallen M.J."/>
        </authorList>
    </citation>
    <scope>NUCLEOTIDE SEQUENCE</scope>
    <source>
        <strain evidence="14">ChiHjej9B8-7071</strain>
    </source>
</reference>
<dbReference type="PANTHER" id="PTHR10937:SF0">
    <property type="entry name" value="GLUTAMINE--FRUCTOSE-6-PHOSPHATE TRANSAMINASE (ISOMERIZING)"/>
    <property type="match status" value="1"/>
</dbReference>
<feature type="domain" description="SIS" evidence="13">
    <location>
        <begin position="287"/>
        <end position="426"/>
    </location>
</feature>
<evidence type="ECO:0000256" key="8">
    <source>
        <dbReference type="ARBA" id="ARBA00022737"/>
    </source>
</evidence>
<dbReference type="Pfam" id="PF01380">
    <property type="entry name" value="SIS"/>
    <property type="match status" value="2"/>
</dbReference>
<dbReference type="Pfam" id="PF13522">
    <property type="entry name" value="GATase_6"/>
    <property type="match status" value="1"/>
</dbReference>
<dbReference type="GO" id="GO:0006047">
    <property type="term" value="P:UDP-N-acetylglucosamine metabolic process"/>
    <property type="evidence" value="ECO:0007669"/>
    <property type="project" value="TreeGrafter"/>
</dbReference>
<evidence type="ECO:0000256" key="11">
    <source>
        <dbReference type="SAM" id="MobiDB-lite"/>
    </source>
</evidence>
<dbReference type="Gene3D" id="3.40.50.10490">
    <property type="entry name" value="Glucose-6-phosphate isomerase like protein, domain 1"/>
    <property type="match status" value="2"/>
</dbReference>
<dbReference type="PANTHER" id="PTHR10937">
    <property type="entry name" value="GLUCOSAMINE--FRUCTOSE-6-PHOSPHATE AMINOTRANSFERASE, ISOMERIZING"/>
    <property type="match status" value="1"/>
</dbReference>
<evidence type="ECO:0000313" key="14">
    <source>
        <dbReference type="EMBL" id="HIR09357.1"/>
    </source>
</evidence>
<evidence type="ECO:0000256" key="5">
    <source>
        <dbReference type="ARBA" id="ARBA00022490"/>
    </source>
</evidence>
<dbReference type="InterPro" id="IPR029055">
    <property type="entry name" value="Ntn_hydrolases_N"/>
</dbReference>
<evidence type="ECO:0000313" key="15">
    <source>
        <dbReference type="Proteomes" id="UP000824258"/>
    </source>
</evidence>
<dbReference type="FunFam" id="3.40.50.10490:FF:000001">
    <property type="entry name" value="Glutamine--fructose-6-phosphate aminotransferase [isomerizing]"/>
    <property type="match status" value="1"/>
</dbReference>
<dbReference type="PROSITE" id="PS51278">
    <property type="entry name" value="GATASE_TYPE_2"/>
    <property type="match status" value="1"/>
</dbReference>
<dbReference type="GO" id="GO:0097367">
    <property type="term" value="F:carbohydrate derivative binding"/>
    <property type="evidence" value="ECO:0007669"/>
    <property type="project" value="InterPro"/>
</dbReference>
<evidence type="ECO:0000256" key="7">
    <source>
        <dbReference type="ARBA" id="ARBA00022679"/>
    </source>
</evidence>
<dbReference type="InterPro" id="IPR047084">
    <property type="entry name" value="GFAT_N"/>
</dbReference>
<dbReference type="InterPro" id="IPR005855">
    <property type="entry name" value="GFAT"/>
</dbReference>
<dbReference type="NCBIfam" id="NF001484">
    <property type="entry name" value="PRK00331.1"/>
    <property type="match status" value="1"/>
</dbReference>
<feature type="initiator methionine" description="Removed" evidence="10">
    <location>
        <position position="1"/>
    </location>
</feature>
<protein>
    <recommendedName>
        <fullName evidence="4 10">Glutamine--fructose-6-phosphate aminotransferase [isomerizing]</fullName>
        <ecNumber evidence="3 10">2.6.1.16</ecNumber>
    </recommendedName>
    <alternativeName>
        <fullName evidence="10">D-fructose-6-phosphate amidotransferase</fullName>
    </alternativeName>
    <alternativeName>
        <fullName evidence="10">GFAT</fullName>
    </alternativeName>
    <alternativeName>
        <fullName evidence="10">Glucosamine-6-phosphate synthase</fullName>
    </alternativeName>
    <alternativeName>
        <fullName evidence="10">Hexosephosphate aminotransferase</fullName>
    </alternativeName>
    <alternativeName>
        <fullName evidence="10">L-glutamine--D-fructose-6-phosphate amidotransferase</fullName>
    </alternativeName>
</protein>
<dbReference type="GO" id="GO:0006487">
    <property type="term" value="P:protein N-linked glycosylation"/>
    <property type="evidence" value="ECO:0007669"/>
    <property type="project" value="TreeGrafter"/>
</dbReference>
<keyword evidence="8" id="KW-0677">Repeat</keyword>
<feature type="active site" description="For Fru-6P isomerization activity" evidence="10">
    <location>
        <position position="608"/>
    </location>
</feature>
<dbReference type="Proteomes" id="UP000824258">
    <property type="component" value="Unassembled WGS sequence"/>
</dbReference>
<dbReference type="SUPFAM" id="SSF53697">
    <property type="entry name" value="SIS domain"/>
    <property type="match status" value="1"/>
</dbReference>
<evidence type="ECO:0000256" key="1">
    <source>
        <dbReference type="ARBA" id="ARBA00001031"/>
    </source>
</evidence>
<sequence>MCGIVGYVGREQAAPILLDGLSKLEYRGYDSAGICVYDGAALQVAKTKGRLQNLIDLTRGGASLPGTSGIGHTRWATHGAPSDKNSHPHMSDGRKFSVVHNGIIENYLPLKEMLEKKGMQFHSETDTEVVANLIEYFYAQGATFRQAVRKAVARVEGSYALGVLCADVPGTVIGVKKDSPLIFGYGQGRNFIASDVPAILKYTRDVVYLNDGDLLEMTADSVTFYNTHGEVVEKKTEHVTWEISAAEKGGYAHFMLKEIYEQPKAVRDTIHPRIREGRIVLDDIQFPAEYLKNLRRIYIVACGSAYYVGVHGKYIIENLCRVPVEPVLASEFRYADPVLDDTTLVIIISQSGETADTLAALREAKCRGARVLAVVNVVGSSIAKAADDVLYTWAGPEIAVATTKAFSTQLAVMYLLALYIAQELHTLPPERYDALMAALQRLPEQLEEVLSPENVTAIQYYAAQYFNNRDVFFIGRNLDSATCLEGSLKLKEIAYIHSEAYPAGELKHGPISLIENGTLVVATATNPALFDKTMSNVKEVSARGADVLGITIRGFEDAIHKTMDSAIFVPQTEVLFQASMSVIPLQTFAYYVALMRGCDVDKPRNLAKSVTVE</sequence>
<evidence type="ECO:0000259" key="12">
    <source>
        <dbReference type="PROSITE" id="PS51278"/>
    </source>
</evidence>
<dbReference type="InterPro" id="IPR046348">
    <property type="entry name" value="SIS_dom_sf"/>
</dbReference>
<proteinExistence type="inferred from homology"/>
<keyword evidence="5 10" id="KW-0963">Cytoplasm</keyword>
<dbReference type="GO" id="GO:0005975">
    <property type="term" value="P:carbohydrate metabolic process"/>
    <property type="evidence" value="ECO:0007669"/>
    <property type="project" value="UniProtKB-UniRule"/>
</dbReference>
<comment type="catalytic activity">
    <reaction evidence="1 10">
        <text>D-fructose 6-phosphate + L-glutamine = D-glucosamine 6-phosphate + L-glutamate</text>
        <dbReference type="Rhea" id="RHEA:13237"/>
        <dbReference type="ChEBI" id="CHEBI:29985"/>
        <dbReference type="ChEBI" id="CHEBI:58359"/>
        <dbReference type="ChEBI" id="CHEBI:58725"/>
        <dbReference type="ChEBI" id="CHEBI:61527"/>
        <dbReference type="EC" id="2.6.1.16"/>
    </reaction>
</comment>
<dbReference type="PROSITE" id="PS51464">
    <property type="entry name" value="SIS"/>
    <property type="match status" value="2"/>
</dbReference>